<keyword evidence="2" id="KW-0479">Metal-binding</keyword>
<protein>
    <recommendedName>
        <fullName evidence="9">C2H2-type domain-containing protein</fullName>
    </recommendedName>
</protein>
<accession>A0A9P0CRS7</accession>
<dbReference type="InterPro" id="IPR013087">
    <property type="entry name" value="Znf_C2H2_type"/>
</dbReference>
<evidence type="ECO:0000256" key="7">
    <source>
        <dbReference type="PROSITE-ProRule" id="PRU00042"/>
    </source>
</evidence>
<dbReference type="PROSITE" id="PS00028">
    <property type="entry name" value="ZINC_FINGER_C2H2_1"/>
    <property type="match status" value="4"/>
</dbReference>
<dbReference type="Proteomes" id="UP001153636">
    <property type="component" value="Chromosome 2"/>
</dbReference>
<name>A0A9P0CRS7_9CUCU</name>
<evidence type="ECO:0000256" key="3">
    <source>
        <dbReference type="ARBA" id="ARBA00022737"/>
    </source>
</evidence>
<proteinExistence type="predicted"/>
<reference evidence="10" key="1">
    <citation type="submission" date="2022-01" db="EMBL/GenBank/DDBJ databases">
        <authorList>
            <person name="King R."/>
        </authorList>
    </citation>
    <scope>NUCLEOTIDE SEQUENCE</scope>
</reference>
<keyword evidence="3" id="KW-0677">Repeat</keyword>
<feature type="domain" description="C2H2-type" evidence="9">
    <location>
        <begin position="407"/>
        <end position="434"/>
    </location>
</feature>
<feature type="domain" description="C2H2-type" evidence="9">
    <location>
        <begin position="323"/>
        <end position="350"/>
    </location>
</feature>
<evidence type="ECO:0000256" key="8">
    <source>
        <dbReference type="SAM" id="MobiDB-lite"/>
    </source>
</evidence>
<keyword evidence="4 7" id="KW-0863">Zinc-finger</keyword>
<dbReference type="FunFam" id="3.30.160.60:FF:000478">
    <property type="entry name" value="Zinc finger protein 133"/>
    <property type="match status" value="1"/>
</dbReference>
<dbReference type="SUPFAM" id="SSF57667">
    <property type="entry name" value="beta-beta-alpha zinc fingers"/>
    <property type="match status" value="2"/>
</dbReference>
<dbReference type="SMART" id="SM00355">
    <property type="entry name" value="ZnF_C2H2"/>
    <property type="match status" value="4"/>
</dbReference>
<dbReference type="GO" id="GO:0000978">
    <property type="term" value="F:RNA polymerase II cis-regulatory region sequence-specific DNA binding"/>
    <property type="evidence" value="ECO:0007669"/>
    <property type="project" value="TreeGrafter"/>
</dbReference>
<keyword evidence="6" id="KW-0539">Nucleus</keyword>
<dbReference type="GO" id="GO:0008270">
    <property type="term" value="F:zinc ion binding"/>
    <property type="evidence" value="ECO:0007669"/>
    <property type="project" value="UniProtKB-KW"/>
</dbReference>
<dbReference type="Gene3D" id="3.30.160.60">
    <property type="entry name" value="Classic Zinc Finger"/>
    <property type="match status" value="3"/>
</dbReference>
<sequence length="518" mass="56702">MNFTPFGVPLSAALPVATQFTAGKITQSVTTPNGQVVGVLQGGENGVHYIRPLDANAFATATSHQNQAMFQGTQIITLPITMPGAKPGDPQQTVQIQVVNPQHTPVSQASPPSSPKYQISQIPIQAFSQGATVLTVAYNSNQEGIQILDGQNGVPEGMTVVAALQPQDIQLIQAHTELEKSDKDSTPVAMIKNELKDSEETAASMSLPTQYLQTTNLQEYLQKMQNTALPLSLQQFLKFNTTDIKREIISEDGIIETVSIATHDGNGHLIMQDVGEMENEESVDDPNDKGKKKKRYKKKPPKPKKPKPGQVHIATALDGTTLFCCPECHMAYPEKELLEQHLVGHKIERRFICDICGAGLKRKEHLERHKLGHNPERPFVCSVCMKGFKRKEHLNLHFVIHSGEKTEICGECGKGFYRKDHLRKHARSHITRRAKEQAEQAERAQGLLGKDPQLGVSTSTAQVTISVGGVPNSQIQIPVQIQVPQHLQVAASNEEDNDNVVSTVVLPSASEGLSILPN</sequence>
<dbReference type="GO" id="GO:0005634">
    <property type="term" value="C:nucleus"/>
    <property type="evidence" value="ECO:0007669"/>
    <property type="project" value="UniProtKB-SubCell"/>
</dbReference>
<keyword evidence="5" id="KW-0862">Zinc</keyword>
<evidence type="ECO:0000259" key="9">
    <source>
        <dbReference type="PROSITE" id="PS50157"/>
    </source>
</evidence>
<feature type="region of interest" description="Disordered" evidence="8">
    <location>
        <begin position="277"/>
        <end position="311"/>
    </location>
</feature>
<dbReference type="PROSITE" id="PS50157">
    <property type="entry name" value="ZINC_FINGER_C2H2_2"/>
    <property type="match status" value="4"/>
</dbReference>
<evidence type="ECO:0000313" key="10">
    <source>
        <dbReference type="EMBL" id="CAH1107144.1"/>
    </source>
</evidence>
<dbReference type="FunFam" id="3.30.160.60:FF:000100">
    <property type="entry name" value="Zinc finger 45-like"/>
    <property type="match status" value="1"/>
</dbReference>
<dbReference type="OrthoDB" id="10072647at2759"/>
<feature type="domain" description="C2H2-type" evidence="9">
    <location>
        <begin position="379"/>
        <end position="406"/>
    </location>
</feature>
<feature type="compositionally biased region" description="Basic residues" evidence="8">
    <location>
        <begin position="290"/>
        <end position="307"/>
    </location>
</feature>
<dbReference type="Pfam" id="PF00096">
    <property type="entry name" value="zf-C2H2"/>
    <property type="match status" value="2"/>
</dbReference>
<evidence type="ECO:0000256" key="6">
    <source>
        <dbReference type="ARBA" id="ARBA00023242"/>
    </source>
</evidence>
<comment type="subcellular location">
    <subcellularLocation>
        <location evidence="1">Nucleus</location>
    </subcellularLocation>
</comment>
<evidence type="ECO:0000256" key="5">
    <source>
        <dbReference type="ARBA" id="ARBA00022833"/>
    </source>
</evidence>
<dbReference type="GO" id="GO:0000981">
    <property type="term" value="F:DNA-binding transcription factor activity, RNA polymerase II-specific"/>
    <property type="evidence" value="ECO:0007669"/>
    <property type="project" value="TreeGrafter"/>
</dbReference>
<dbReference type="AlphaFoldDB" id="A0A9P0CRS7"/>
<evidence type="ECO:0000256" key="2">
    <source>
        <dbReference type="ARBA" id="ARBA00022723"/>
    </source>
</evidence>
<dbReference type="PANTHER" id="PTHR23226:SF416">
    <property type="entry name" value="FI01424P"/>
    <property type="match status" value="1"/>
</dbReference>
<dbReference type="InterPro" id="IPR036236">
    <property type="entry name" value="Znf_C2H2_sf"/>
</dbReference>
<dbReference type="PANTHER" id="PTHR23226">
    <property type="entry name" value="ZINC FINGER AND SCAN DOMAIN-CONTAINING"/>
    <property type="match status" value="1"/>
</dbReference>
<feature type="domain" description="C2H2-type" evidence="9">
    <location>
        <begin position="351"/>
        <end position="378"/>
    </location>
</feature>
<evidence type="ECO:0000313" key="11">
    <source>
        <dbReference type="Proteomes" id="UP001153636"/>
    </source>
</evidence>
<evidence type="ECO:0000256" key="4">
    <source>
        <dbReference type="ARBA" id="ARBA00022771"/>
    </source>
</evidence>
<evidence type="ECO:0000256" key="1">
    <source>
        <dbReference type="ARBA" id="ARBA00004123"/>
    </source>
</evidence>
<gene>
    <name evidence="10" type="ORF">PSYICH_LOCUS7204</name>
</gene>
<keyword evidence="11" id="KW-1185">Reference proteome</keyword>
<organism evidence="10 11">
    <name type="scientific">Psylliodes chrysocephalus</name>
    <dbReference type="NCBI Taxonomy" id="3402493"/>
    <lineage>
        <taxon>Eukaryota</taxon>
        <taxon>Metazoa</taxon>
        <taxon>Ecdysozoa</taxon>
        <taxon>Arthropoda</taxon>
        <taxon>Hexapoda</taxon>
        <taxon>Insecta</taxon>
        <taxon>Pterygota</taxon>
        <taxon>Neoptera</taxon>
        <taxon>Endopterygota</taxon>
        <taxon>Coleoptera</taxon>
        <taxon>Polyphaga</taxon>
        <taxon>Cucujiformia</taxon>
        <taxon>Chrysomeloidea</taxon>
        <taxon>Chrysomelidae</taxon>
        <taxon>Galerucinae</taxon>
        <taxon>Alticini</taxon>
        <taxon>Psylliodes</taxon>
    </lineage>
</organism>
<dbReference type="EMBL" id="OV651814">
    <property type="protein sequence ID" value="CAH1107144.1"/>
    <property type="molecule type" value="Genomic_DNA"/>
</dbReference>